<dbReference type="PROSITE" id="PS50174">
    <property type="entry name" value="G_PATCH"/>
    <property type="match status" value="1"/>
</dbReference>
<feature type="compositionally biased region" description="Basic residues" evidence="1">
    <location>
        <begin position="144"/>
        <end position="156"/>
    </location>
</feature>
<dbReference type="RefSeq" id="XP_003074403.1">
    <property type="nucleotide sequence ID" value="XM_003074356.1"/>
</dbReference>
<accession>Q01G90</accession>
<accession>A0A454Y5A8</accession>
<dbReference type="InParanoid" id="Q01G90"/>
<dbReference type="FunCoup" id="Q01G90">
    <property type="interactions" value="96"/>
</dbReference>
<accession>A0A1Y5HZA6</accession>
<dbReference type="STRING" id="70448.Q01G90"/>
<feature type="region of interest" description="Disordered" evidence="1">
    <location>
        <begin position="205"/>
        <end position="230"/>
    </location>
</feature>
<name>Q01G90_OSTTA</name>
<reference evidence="4" key="3">
    <citation type="submission" date="2017-04" db="EMBL/GenBank/DDBJ databases">
        <title>Population genomics of picophytoplankton unveils novel chromosome hypervariability.</title>
        <authorList>
            <consortium name="DOE Joint Genome Institute"/>
            <person name="Blanc-Mathieu R."/>
            <person name="Krasovec M."/>
            <person name="Hebrard M."/>
            <person name="Yau S."/>
            <person name="Desgranges E."/>
            <person name="Martin J."/>
            <person name="Schackwitz W."/>
            <person name="Kuo A."/>
            <person name="Salin G."/>
            <person name="Donnadieu C."/>
            <person name="Desdevises Y."/>
            <person name="Sanchez-Ferandin S."/>
            <person name="Moreau H."/>
            <person name="Rivals E."/>
            <person name="Grigoriev I.V."/>
            <person name="Grimsley N."/>
            <person name="Eyre-Walker A."/>
            <person name="Piganeau G."/>
        </authorList>
    </citation>
    <scope>NUCLEOTIDE SEQUENCE [LARGE SCALE GENOMIC DNA]</scope>
    <source>
        <strain evidence="4">RCC 1115</strain>
    </source>
</reference>
<feature type="compositionally biased region" description="Basic and acidic residues" evidence="1">
    <location>
        <begin position="134"/>
        <end position="143"/>
    </location>
</feature>
<reference evidence="3 5" key="1">
    <citation type="journal article" date="2006" name="Proc. Natl. Acad. Sci. U.S.A.">
        <title>Genome analysis of the smallest free-living eukaryote Ostreococcus tauri unveils many unique features.</title>
        <authorList>
            <person name="Derelle E."/>
            <person name="Ferraz C."/>
            <person name="Rombauts S."/>
            <person name="Rouze P."/>
            <person name="Worden A.Z."/>
            <person name="Robbens S."/>
            <person name="Partensky F."/>
            <person name="Degroeve S."/>
            <person name="Echeynie S."/>
            <person name="Cooke R."/>
            <person name="Saeys Y."/>
            <person name="Wuyts J."/>
            <person name="Jabbari K."/>
            <person name="Bowler C."/>
            <person name="Panaud O."/>
            <person name="Piegu B."/>
            <person name="Ball S.G."/>
            <person name="Ral J.-P."/>
            <person name="Bouget F.-Y."/>
            <person name="Piganeau G."/>
            <person name="De Baets B."/>
            <person name="Picard A."/>
            <person name="Delseny M."/>
            <person name="Demaille J."/>
            <person name="Van de Peer Y."/>
            <person name="Moreau H."/>
        </authorList>
    </citation>
    <scope>NUCLEOTIDE SEQUENCE [LARGE SCALE GENOMIC DNA]</scope>
    <source>
        <strain evidence="3 5">OTTH0595</strain>
    </source>
</reference>
<dbReference type="GO" id="GO:0003676">
    <property type="term" value="F:nucleic acid binding"/>
    <property type="evidence" value="ECO:0007669"/>
    <property type="project" value="InterPro"/>
</dbReference>
<gene>
    <name evidence="4" type="ORF">BE221DRAFT_61906</name>
    <name evidence="3" type="ORF">OT_ostta01g03480</name>
</gene>
<dbReference type="EMBL" id="CAID01000001">
    <property type="protein sequence ID" value="CAL50254.1"/>
    <property type="molecule type" value="Genomic_DNA"/>
</dbReference>
<dbReference type="Proteomes" id="UP000009170">
    <property type="component" value="Unassembled WGS sequence"/>
</dbReference>
<dbReference type="KEGG" id="ota:OT_ostta01g03480"/>
<feature type="domain" description="G-patch" evidence="2">
    <location>
        <begin position="27"/>
        <end position="73"/>
    </location>
</feature>
<dbReference type="AlphaFoldDB" id="Q01G90"/>
<dbReference type="InterPro" id="IPR050656">
    <property type="entry name" value="PINX1"/>
</dbReference>
<dbReference type="InterPro" id="IPR000467">
    <property type="entry name" value="G_patch_dom"/>
</dbReference>
<proteinExistence type="predicted"/>
<dbReference type="OrthoDB" id="29523at2759"/>
<evidence type="ECO:0000256" key="1">
    <source>
        <dbReference type="SAM" id="MobiDB-lite"/>
    </source>
</evidence>
<dbReference type="Pfam" id="PF01585">
    <property type="entry name" value="G-patch"/>
    <property type="match status" value="1"/>
</dbReference>
<dbReference type="PANTHER" id="PTHR23149">
    <property type="entry name" value="G PATCH DOMAIN CONTAINING PROTEIN"/>
    <property type="match status" value="1"/>
</dbReference>
<feature type="region of interest" description="Disordered" evidence="1">
    <location>
        <begin position="295"/>
        <end position="317"/>
    </location>
</feature>
<dbReference type="Proteomes" id="UP000195557">
    <property type="component" value="Unassembled WGS sequence"/>
</dbReference>
<dbReference type="EMBL" id="KZ155838">
    <property type="protein sequence ID" value="OUS42609.1"/>
    <property type="molecule type" value="Genomic_DNA"/>
</dbReference>
<reference evidence="3" key="2">
    <citation type="journal article" date="2014" name="BMC Genomics">
        <title>An improved genome of the model marine alga Ostreococcus tauri unfolds by assessing Illumina de novo assemblies.</title>
        <authorList>
            <person name="Blanc-Mathieu R."/>
            <person name="Verhelst B."/>
            <person name="Derelle E."/>
            <person name="Rombauts S."/>
            <person name="Bouget F.Y."/>
            <person name="Carre I."/>
            <person name="Chateau A."/>
            <person name="Eyre-Walker A."/>
            <person name="Grimsley N."/>
            <person name="Moreau H."/>
            <person name="Piegu B."/>
            <person name="Rivals E."/>
            <person name="Schackwitz W."/>
            <person name="Van de Peer Y."/>
            <person name="Piganeau G."/>
        </authorList>
    </citation>
    <scope>NUCLEOTIDE SEQUENCE</scope>
    <source>
        <strain evidence="3">RCC4221</strain>
    </source>
</reference>
<keyword evidence="5" id="KW-1185">Reference proteome</keyword>
<organism evidence="3 5">
    <name type="scientific">Ostreococcus tauri</name>
    <name type="common">Marine green alga</name>
    <dbReference type="NCBI Taxonomy" id="70448"/>
    <lineage>
        <taxon>Eukaryota</taxon>
        <taxon>Viridiplantae</taxon>
        <taxon>Chlorophyta</taxon>
        <taxon>Mamiellophyceae</taxon>
        <taxon>Mamiellales</taxon>
        <taxon>Bathycoccaceae</taxon>
        <taxon>Ostreococcus</taxon>
    </lineage>
</organism>
<feature type="compositionally biased region" description="Basic and acidic residues" evidence="1">
    <location>
        <begin position="216"/>
        <end position="230"/>
    </location>
</feature>
<protein>
    <submittedName>
        <fullName evidence="3">G-patch domain</fullName>
    </submittedName>
    <submittedName>
        <fullName evidence="4">Telomerase elongation inhibitor/RNA maturation protein PINX1</fullName>
    </submittedName>
</protein>
<dbReference type="OMA" id="NERTMFY"/>
<dbReference type="GO" id="GO:0005730">
    <property type="term" value="C:nucleolus"/>
    <property type="evidence" value="ECO:0007669"/>
    <property type="project" value="TreeGrafter"/>
</dbReference>
<evidence type="ECO:0000313" key="3">
    <source>
        <dbReference type="EMBL" id="CAL50254.1"/>
    </source>
</evidence>
<dbReference type="PANTHER" id="PTHR23149:SF9">
    <property type="entry name" value="G PATCH DOMAIN-CONTAINING PROTEIN 4"/>
    <property type="match status" value="1"/>
</dbReference>
<evidence type="ECO:0000313" key="5">
    <source>
        <dbReference type="Proteomes" id="UP000009170"/>
    </source>
</evidence>
<feature type="region of interest" description="Disordered" evidence="1">
    <location>
        <begin position="103"/>
        <end position="163"/>
    </location>
</feature>
<evidence type="ECO:0000313" key="4">
    <source>
        <dbReference type="EMBL" id="OUS42609.1"/>
    </source>
</evidence>
<dbReference type="GeneID" id="9836367"/>
<sequence length="408" mass="44949">MPSANDASGPAAAAAERPKTLYQGVERDGFGMRLLSKMGWVEGKGLGKNKDGIATHVRAKKRMDFVGVGADARNDASGKTAVDWTMNTLAFDDVLKSLNRTHSAESLERTVTTASSSSEEELEEAPAEKKRKASKEERRAAKKEAKRAKKEAKKAKKNEIVVNRSVVSHAGRYQKRVSQKMVSNYSSQDLAQILGGGFVSVPEVRADNAGSTSASEESKEEEKTGNGEKKKLIAVERPKWVFDPPPEDWWGWRVGFRPEGHGKKDVGEDVDALERKRGFDEDDQINLFQDTHAGANKNRQGLGAKRGRDAGADFAGSKKTFGEGDEITDAERAVIAKAKQVKWQKIALKMLSKADGSMKTKKFREKVLQKCGCAESERDVYWDAAFHVLSRTEAFTSLEEDVVKLINN</sequence>
<dbReference type="SMART" id="SM00443">
    <property type="entry name" value="G_patch"/>
    <property type="match status" value="1"/>
</dbReference>
<evidence type="ECO:0000259" key="2">
    <source>
        <dbReference type="PROSITE" id="PS50174"/>
    </source>
</evidence>